<feature type="transmembrane region" description="Helical" evidence="2">
    <location>
        <begin position="745"/>
        <end position="767"/>
    </location>
</feature>
<dbReference type="Proteomes" id="UP000487350">
    <property type="component" value="Unassembled WGS sequence"/>
</dbReference>
<dbReference type="OrthoDB" id="207428at2"/>
<comment type="caution">
    <text evidence="3">The sequence shown here is derived from an EMBL/GenBank/DDBJ whole genome shotgun (WGS) entry which is preliminary data.</text>
</comment>
<reference evidence="3 4" key="1">
    <citation type="submission" date="2019-11" db="EMBL/GenBank/DDBJ databases">
        <title>Caenimonas koreensis gen. nov., sp. nov., isolated from activated sludge.</title>
        <authorList>
            <person name="Seung H.R."/>
        </authorList>
    </citation>
    <scope>NUCLEOTIDE SEQUENCE [LARGE SCALE GENOMIC DNA]</scope>
    <source>
        <strain evidence="3 4">EMB320</strain>
    </source>
</reference>
<dbReference type="Pfam" id="PF10101">
    <property type="entry name" value="DUF2339"/>
    <property type="match status" value="1"/>
</dbReference>
<feature type="transmembrane region" description="Helical" evidence="2">
    <location>
        <begin position="852"/>
        <end position="873"/>
    </location>
</feature>
<dbReference type="EMBL" id="WJBU01000002">
    <property type="protein sequence ID" value="MRD46164.1"/>
    <property type="molecule type" value="Genomic_DNA"/>
</dbReference>
<dbReference type="AlphaFoldDB" id="A0A844AQ91"/>
<evidence type="ECO:0000313" key="4">
    <source>
        <dbReference type="Proteomes" id="UP000487350"/>
    </source>
</evidence>
<feature type="transmembrane region" description="Helical" evidence="2">
    <location>
        <begin position="585"/>
        <end position="603"/>
    </location>
</feature>
<feature type="transmembrane region" description="Helical" evidence="2">
    <location>
        <begin position="543"/>
        <end position="560"/>
    </location>
</feature>
<feature type="transmembrane region" description="Helical" evidence="2">
    <location>
        <begin position="885"/>
        <end position="902"/>
    </location>
</feature>
<keyword evidence="2" id="KW-0812">Transmembrane</keyword>
<dbReference type="PIRSF" id="PIRSF035905">
    <property type="entry name" value="UCP035905_mp"/>
    <property type="match status" value="1"/>
</dbReference>
<feature type="transmembrane region" description="Helical" evidence="2">
    <location>
        <begin position="914"/>
        <end position="932"/>
    </location>
</feature>
<feature type="transmembrane region" description="Helical" evidence="2">
    <location>
        <begin position="145"/>
        <end position="165"/>
    </location>
</feature>
<feature type="transmembrane region" description="Helical" evidence="2">
    <location>
        <begin position="422"/>
        <end position="439"/>
    </location>
</feature>
<sequence length="950" mass="101154">MVVWSAIWGALFAMLAGGHDGEWRAMAGAVLGALAGLALRGAVRKEVDARMKQIRASAVVANAAAAGAATRAVPVAAGSAVTGASTPAPAPASMPASGPAAPTQATPLPAAAPRPRPAPAPALAKPDPVSVLFFKLREWLFGGNTVLRMGVVVLFVGLAFLAKYAIDNSLLPPELRLAGIAATGIALFVVGLRLRNKAPEKLSYALSLQGAGVAVLYLTVFAAFRLYQFLPAGAAFAALGLICAFSAVIALAQNAQVMAFIGFAGGFAAPILVSTGQGNHVSLFSYYLLLGVAIAAIAWLKAWRPLNLLGFFATFGVATAWGALKYQPENFATTEPFLIAFFIVYVAASVMYATRHSLAAKRAVDGTLAFGVPIVSFGLQVALVRDIELGAAFSSLALGAFYLALGWWMARRKGGTHEASRWLAECYLALGLGFVTLAVPLALDARWTSAVWAVEGAAVFWMGRRQDKWLARATGLALQAFAAASFLSGLPNGNVAALPFANPVFLGAFMLAASALAIAWWTRVSAPVSESAMSRAVQRAENALAPAFFWLGFLWWQFALNAEIGRTVPDLAGAATRVFDYGPQVHLRIIAWVASAYLFFAVASRKRQPEKEGGWAIALTPAWFVLPVLFAGALHGASEMNHVFEGGGWIAWPLLLAMHYRMLSQLDRGRPQAWWPWVHAASVWLLVYLVGNLLVHAIGKGSLWHTAWATVILLVAGTLVLLLLSRRAWFGKAQGHWPLDRFQRAYLWLAAAPVAVGVALGALVVAVHSDGNAKPLPYVPLLNPTDLSVGIGLAACALWLLRVRQSALQVPATARDTRWVYGLLAIGFVALNTVWLRVAHHFFGVDWNAHSMFASFLVQAGYSILWTLLALALMVSAHRRGLRSAWMLGAGLLGMTVLKLFVIDLSNRGGSERIFVFIAVGVMMLVVGYFAPLPPQAKAPLRVDPEGAQA</sequence>
<feature type="transmembrane region" description="Helical" evidence="2">
    <location>
        <begin position="615"/>
        <end position="634"/>
    </location>
</feature>
<keyword evidence="2" id="KW-0472">Membrane</keyword>
<feature type="transmembrane region" description="Helical" evidence="2">
    <location>
        <begin position="646"/>
        <end position="663"/>
    </location>
</feature>
<feature type="region of interest" description="Disordered" evidence="1">
    <location>
        <begin position="87"/>
        <end position="122"/>
    </location>
</feature>
<keyword evidence="2" id="KW-1133">Transmembrane helix</keyword>
<feature type="transmembrane region" description="Helical" evidence="2">
    <location>
        <begin position="336"/>
        <end position="354"/>
    </location>
</feature>
<feature type="transmembrane region" description="Helical" evidence="2">
    <location>
        <begin position="306"/>
        <end position="324"/>
    </location>
</feature>
<feature type="compositionally biased region" description="Low complexity" evidence="1">
    <location>
        <begin position="87"/>
        <end position="109"/>
    </location>
</feature>
<gene>
    <name evidence="3" type="ORF">GHT07_02650</name>
</gene>
<feature type="compositionally biased region" description="Pro residues" evidence="1">
    <location>
        <begin position="110"/>
        <end position="120"/>
    </location>
</feature>
<evidence type="ECO:0000256" key="1">
    <source>
        <dbReference type="SAM" id="MobiDB-lite"/>
    </source>
</evidence>
<evidence type="ECO:0000313" key="3">
    <source>
        <dbReference type="EMBL" id="MRD46164.1"/>
    </source>
</evidence>
<feature type="transmembrane region" description="Helical" evidence="2">
    <location>
        <begin position="787"/>
        <end position="803"/>
    </location>
</feature>
<feature type="transmembrane region" description="Helical" evidence="2">
    <location>
        <begin position="257"/>
        <end position="275"/>
    </location>
</feature>
<dbReference type="PANTHER" id="PTHR38434:SF1">
    <property type="entry name" value="BLL2549 PROTEIN"/>
    <property type="match status" value="1"/>
</dbReference>
<name>A0A844AQ91_9BURK</name>
<dbReference type="InterPro" id="IPR019286">
    <property type="entry name" value="DUF2339_TM"/>
</dbReference>
<feature type="transmembrane region" description="Helical" evidence="2">
    <location>
        <begin position="704"/>
        <end position="724"/>
    </location>
</feature>
<feature type="transmembrane region" description="Helical" evidence="2">
    <location>
        <begin position="366"/>
        <end position="383"/>
    </location>
</feature>
<feature type="transmembrane region" description="Helical" evidence="2">
    <location>
        <begin position="819"/>
        <end position="840"/>
    </location>
</feature>
<organism evidence="3 4">
    <name type="scientific">Caenimonas koreensis DSM 17982</name>
    <dbReference type="NCBI Taxonomy" id="1121255"/>
    <lineage>
        <taxon>Bacteria</taxon>
        <taxon>Pseudomonadati</taxon>
        <taxon>Pseudomonadota</taxon>
        <taxon>Betaproteobacteria</taxon>
        <taxon>Burkholderiales</taxon>
        <taxon>Comamonadaceae</taxon>
        <taxon>Caenimonas</taxon>
    </lineage>
</organism>
<keyword evidence="4" id="KW-1185">Reference proteome</keyword>
<feature type="transmembrane region" description="Helical" evidence="2">
    <location>
        <begin position="500"/>
        <end position="522"/>
    </location>
</feature>
<feature type="transmembrane region" description="Helical" evidence="2">
    <location>
        <begin position="26"/>
        <end position="43"/>
    </location>
</feature>
<feature type="transmembrane region" description="Helical" evidence="2">
    <location>
        <begin position="233"/>
        <end position="252"/>
    </location>
</feature>
<evidence type="ECO:0000256" key="2">
    <source>
        <dbReference type="SAM" id="Phobius"/>
    </source>
</evidence>
<protein>
    <submittedName>
        <fullName evidence="3">DUF2339 domain-containing protein</fullName>
    </submittedName>
</protein>
<feature type="transmembrane region" description="Helical" evidence="2">
    <location>
        <begin position="281"/>
        <end position="299"/>
    </location>
</feature>
<feature type="transmembrane region" description="Helical" evidence="2">
    <location>
        <begin position="389"/>
        <end position="410"/>
    </location>
</feature>
<dbReference type="PANTHER" id="PTHR38434">
    <property type="entry name" value="BLL2549 PROTEIN"/>
    <property type="match status" value="1"/>
</dbReference>
<dbReference type="InterPro" id="IPR014600">
    <property type="entry name" value="UCP035905_mem"/>
</dbReference>
<feature type="transmembrane region" description="Helical" evidence="2">
    <location>
        <begin position="177"/>
        <end position="194"/>
    </location>
</feature>
<feature type="transmembrane region" description="Helical" evidence="2">
    <location>
        <begin position="206"/>
        <end position="227"/>
    </location>
</feature>
<accession>A0A844AQ91</accession>
<proteinExistence type="predicted"/>
<feature type="transmembrane region" description="Helical" evidence="2">
    <location>
        <begin position="675"/>
        <end position="698"/>
    </location>
</feature>